<accession>A0A0D6PHI0</accession>
<evidence type="ECO:0000313" key="11">
    <source>
        <dbReference type="Proteomes" id="UP000032668"/>
    </source>
</evidence>
<dbReference type="SUPFAM" id="SSF56954">
    <property type="entry name" value="Outer membrane efflux proteins (OEP)"/>
    <property type="match status" value="1"/>
</dbReference>
<feature type="coiled-coil region" evidence="8">
    <location>
        <begin position="200"/>
        <end position="227"/>
    </location>
</feature>
<evidence type="ECO:0000256" key="6">
    <source>
        <dbReference type="ARBA" id="ARBA00023136"/>
    </source>
</evidence>
<dbReference type="GO" id="GO:1990281">
    <property type="term" value="C:efflux pump complex"/>
    <property type="evidence" value="ECO:0007669"/>
    <property type="project" value="TreeGrafter"/>
</dbReference>
<comment type="similarity">
    <text evidence="2">Belongs to the outer membrane factor (OMF) (TC 1.B.17) family.</text>
</comment>
<organism evidence="10 11">
    <name type="scientific">Acidocella aminolytica 101 = DSM 11237</name>
    <dbReference type="NCBI Taxonomy" id="1120923"/>
    <lineage>
        <taxon>Bacteria</taxon>
        <taxon>Pseudomonadati</taxon>
        <taxon>Pseudomonadota</taxon>
        <taxon>Alphaproteobacteria</taxon>
        <taxon>Acetobacterales</taxon>
        <taxon>Acidocellaceae</taxon>
        <taxon>Acidocella</taxon>
    </lineage>
</organism>
<evidence type="ECO:0000256" key="7">
    <source>
        <dbReference type="ARBA" id="ARBA00023237"/>
    </source>
</evidence>
<evidence type="ECO:0000256" key="4">
    <source>
        <dbReference type="ARBA" id="ARBA00022452"/>
    </source>
</evidence>
<dbReference type="GO" id="GO:0009279">
    <property type="term" value="C:cell outer membrane"/>
    <property type="evidence" value="ECO:0007669"/>
    <property type="project" value="UniProtKB-SubCell"/>
</dbReference>
<evidence type="ECO:0000256" key="3">
    <source>
        <dbReference type="ARBA" id="ARBA00022448"/>
    </source>
</evidence>
<dbReference type="Proteomes" id="UP000032668">
    <property type="component" value="Unassembled WGS sequence"/>
</dbReference>
<reference evidence="10 11" key="1">
    <citation type="submission" date="2012-11" db="EMBL/GenBank/DDBJ databases">
        <title>Whole genome sequence of Acidocella aminolytica 101 = DSM 11237.</title>
        <authorList>
            <person name="Azuma Y."/>
            <person name="Higashiura N."/>
            <person name="Hirakawa H."/>
            <person name="Matsushita K."/>
        </authorList>
    </citation>
    <scope>NUCLEOTIDE SEQUENCE [LARGE SCALE GENOMIC DNA]</scope>
    <source>
        <strain evidence="11">101 / DSM 11237</strain>
    </source>
</reference>
<keyword evidence="6" id="KW-0472">Membrane</keyword>
<keyword evidence="3" id="KW-0813">Transport</keyword>
<proteinExistence type="inferred from homology"/>
<dbReference type="GO" id="GO:0015288">
    <property type="term" value="F:porin activity"/>
    <property type="evidence" value="ECO:0007669"/>
    <property type="project" value="TreeGrafter"/>
</dbReference>
<dbReference type="InterPro" id="IPR051906">
    <property type="entry name" value="TolC-like"/>
</dbReference>
<dbReference type="Pfam" id="PF02321">
    <property type="entry name" value="OEP"/>
    <property type="match status" value="2"/>
</dbReference>
<keyword evidence="8" id="KW-0175">Coiled coil</keyword>
<gene>
    <name evidence="10" type="ORF">Aam_055_038</name>
</gene>
<keyword evidence="5" id="KW-0812">Transmembrane</keyword>
<dbReference type="NCBIfam" id="TIGR01844">
    <property type="entry name" value="type_I_sec_TolC"/>
    <property type="match status" value="1"/>
</dbReference>
<name>A0A0D6PHI0_9PROT</name>
<dbReference type="PANTHER" id="PTHR30026">
    <property type="entry name" value="OUTER MEMBRANE PROTEIN TOLC"/>
    <property type="match status" value="1"/>
</dbReference>
<evidence type="ECO:0000256" key="2">
    <source>
        <dbReference type="ARBA" id="ARBA00007613"/>
    </source>
</evidence>
<comment type="subcellular location">
    <subcellularLocation>
        <location evidence="1">Cell outer membrane</location>
    </subcellularLocation>
</comment>
<keyword evidence="7" id="KW-0998">Cell outer membrane</keyword>
<evidence type="ECO:0000256" key="1">
    <source>
        <dbReference type="ARBA" id="ARBA00004442"/>
    </source>
</evidence>
<dbReference type="EMBL" id="BANC01000054">
    <property type="protein sequence ID" value="GAN80658.1"/>
    <property type="molecule type" value="Genomic_DNA"/>
</dbReference>
<evidence type="ECO:0000256" key="8">
    <source>
        <dbReference type="SAM" id="Coils"/>
    </source>
</evidence>
<dbReference type="PANTHER" id="PTHR30026:SF22">
    <property type="entry name" value="OUTER MEMBRANE EFFLUX PROTEIN"/>
    <property type="match status" value="1"/>
</dbReference>
<dbReference type="Gene3D" id="1.20.1600.10">
    <property type="entry name" value="Outer membrane efflux proteins (OEP)"/>
    <property type="match status" value="1"/>
</dbReference>
<evidence type="ECO:0000256" key="9">
    <source>
        <dbReference type="SAM" id="SignalP"/>
    </source>
</evidence>
<dbReference type="GO" id="GO:0015562">
    <property type="term" value="F:efflux transmembrane transporter activity"/>
    <property type="evidence" value="ECO:0007669"/>
    <property type="project" value="InterPro"/>
</dbReference>
<sequence>MPRAYMLSGMALAGLTLLPISAYAAPPATLTQALVAAYYNNPTLQQQRAALRQADEGVPTALSGWRPTVTFQGDAGRVTGSEKYRSSAYDPTTQKYVTTSSKVPENGTETSAQVTVTQPIYSGGKVVAQTRQAKNAVYAARAQLLATEQTTFQNVVQAYVTVVQDQKLLALQHSNQQVLTRQLHDTQTQFNIGEITMTSVAQAQASLAQAKQQVAVAEGNLKMARENFRQLVGEDPADNLAPPQPLVLPVDSAVKAGALAVRNNPNVVAAKFTDASDKDAVDVAFAALMPQLTFQASAYDLSGSSGQNNYTSGASFIGQLTVPLYQGGKEYSAIRQAKAKQQQDFAAILAAQRKAYSDATQAWQGLDAARTSILASNAQIKADAVALDGTEREELVGTRTTLDVLNAQEALLTAQIQQVQSIGQLVTYSYNIAVAIGRLTAKDLDLPVHDYNDQKYYDAVKYAGIGTGGGADAAAGIAPDGEMLNAPPVSPIVPVSSAAPATP</sequence>
<keyword evidence="4" id="KW-1134">Transmembrane beta strand</keyword>
<protein>
    <submittedName>
        <fullName evidence="10">Secretion system type I outer membrane protein TolC</fullName>
    </submittedName>
</protein>
<evidence type="ECO:0000313" key="10">
    <source>
        <dbReference type="EMBL" id="GAN80658.1"/>
    </source>
</evidence>
<dbReference type="RefSeq" id="WP_048879064.1">
    <property type="nucleotide sequence ID" value="NZ_BANC01000054.1"/>
</dbReference>
<feature type="signal peptide" evidence="9">
    <location>
        <begin position="1"/>
        <end position="24"/>
    </location>
</feature>
<dbReference type="STRING" id="1120923.SAMN02746095_00748"/>
<evidence type="ECO:0000256" key="5">
    <source>
        <dbReference type="ARBA" id="ARBA00022692"/>
    </source>
</evidence>
<keyword evidence="9" id="KW-0732">Signal</keyword>
<dbReference type="InterPro" id="IPR003423">
    <property type="entry name" value="OMP_efflux"/>
</dbReference>
<dbReference type="AlphaFoldDB" id="A0A0D6PHI0"/>
<keyword evidence="11" id="KW-1185">Reference proteome</keyword>
<comment type="caution">
    <text evidence="10">The sequence shown here is derived from an EMBL/GenBank/DDBJ whole genome shotgun (WGS) entry which is preliminary data.</text>
</comment>
<feature type="chain" id="PRO_5010186656" evidence="9">
    <location>
        <begin position="25"/>
        <end position="503"/>
    </location>
</feature>
<dbReference type="InterPro" id="IPR010130">
    <property type="entry name" value="T1SS_OMP_TolC"/>
</dbReference>